<name>A0A379MZ37_9PROT</name>
<dbReference type="EMBL" id="UGVN01000001">
    <property type="protein sequence ID" value="SUE38622.1"/>
    <property type="molecule type" value="Genomic_DNA"/>
</dbReference>
<proteinExistence type="predicted"/>
<gene>
    <name evidence="2" type="ORF">NCTC13291_00754</name>
</gene>
<feature type="region of interest" description="Disordered" evidence="1">
    <location>
        <begin position="576"/>
        <end position="596"/>
    </location>
</feature>
<dbReference type="RefSeq" id="WP_072492846.1">
    <property type="nucleotide sequence ID" value="NZ_CBCSHT010000007.1"/>
</dbReference>
<dbReference type="Proteomes" id="UP000254919">
    <property type="component" value="Unassembled WGS sequence"/>
</dbReference>
<sequence>MLQIVQGMYFRPVPLTDTLHRGIFYTNLRAFREQTLTFVFGRLLPSTTFDGPRTFTVEAREQLEAQSPSGTLEVLAATSGDQLLDEVAAVVAFCTKATCVRDHDMARRLISAQQGEERNRRGPASLLRQTFDATVILTDEGVADLERFTRSLLGLQRKSYEAVIRAIRQIVDATLIVDEDAALAYTLMVAALESLGQASESEPAVWEDYDPSKRHRIDAATQGLDDVVRARIESAVLANEHHGLQRQFVAFVLDHVEPSFYRNEAVGAIRPIKTTELPNALRQAYSIRSRTVHALERLAREVWMAGDRADTALLDTGIVLSLEGLSRLSRHVVRRFVERAPQGVDSTFNYRSALPGIMPGRWAAQYWIGRAEGFNRDTAAEYFDGMLTYLIEGLSKRSETGLVDMSPVLESIEGTALGLSKREDRLAMAGIMTVWNTVAPPDRRRRLKPKLAKRFEADLAEPSMVSFAIGMVLGRPIEWSTEDMQLLSDARWKERLGNKPAPLPMRVDAALHILLADRLLHEGSKTKALGELGRAVETVPGLAPLIEFEQAIERGEDPVLNLGRFVLGEAEFIGAASTASHRPESDEGQPGEVRSD</sequence>
<evidence type="ECO:0000313" key="3">
    <source>
        <dbReference type="Proteomes" id="UP000254919"/>
    </source>
</evidence>
<accession>A0A379MZ37</accession>
<evidence type="ECO:0000313" key="2">
    <source>
        <dbReference type="EMBL" id="SUE38622.1"/>
    </source>
</evidence>
<protein>
    <submittedName>
        <fullName evidence="2">Uncharacterized protein</fullName>
    </submittedName>
</protein>
<organism evidence="2 3">
    <name type="scientific">Roseomonas mucosa</name>
    <dbReference type="NCBI Taxonomy" id="207340"/>
    <lineage>
        <taxon>Bacteria</taxon>
        <taxon>Pseudomonadati</taxon>
        <taxon>Pseudomonadota</taxon>
        <taxon>Alphaproteobacteria</taxon>
        <taxon>Acetobacterales</taxon>
        <taxon>Roseomonadaceae</taxon>
        <taxon>Roseomonas</taxon>
    </lineage>
</organism>
<evidence type="ECO:0000256" key="1">
    <source>
        <dbReference type="SAM" id="MobiDB-lite"/>
    </source>
</evidence>
<reference evidence="2 3" key="1">
    <citation type="submission" date="2018-06" db="EMBL/GenBank/DDBJ databases">
        <authorList>
            <consortium name="Pathogen Informatics"/>
            <person name="Doyle S."/>
        </authorList>
    </citation>
    <scope>NUCLEOTIDE SEQUENCE [LARGE SCALE GENOMIC DNA]</scope>
    <source>
        <strain evidence="2 3">NCTC13291</strain>
    </source>
</reference>
<dbReference type="AlphaFoldDB" id="A0A379MZ37"/>